<protein>
    <submittedName>
        <fullName evidence="8">Cop9 signalosome subunit 1</fullName>
    </submittedName>
</protein>
<comment type="similarity">
    <text evidence="3">Belongs to the CSN1 family.</text>
</comment>
<dbReference type="PANTHER" id="PTHR14145:SF2">
    <property type="entry name" value="COP9 SIGNALOSOME COMPLEX SUBUNIT 1"/>
    <property type="match status" value="1"/>
</dbReference>
<evidence type="ECO:0000256" key="1">
    <source>
        <dbReference type="ARBA" id="ARBA00004123"/>
    </source>
</evidence>
<dbReference type="VEuPathDB" id="FungiDB:F503_04992"/>
<dbReference type="Pfam" id="PF10602">
    <property type="entry name" value="RPN7"/>
    <property type="match status" value="1"/>
</dbReference>
<dbReference type="GO" id="GO:0008180">
    <property type="term" value="C:COP9 signalosome"/>
    <property type="evidence" value="ECO:0007669"/>
    <property type="project" value="UniProtKB-KW"/>
</dbReference>
<accession>S3CAI7</accession>
<dbReference type="InterPro" id="IPR045135">
    <property type="entry name" value="Rpn7_N"/>
</dbReference>
<dbReference type="InterPro" id="IPR000717">
    <property type="entry name" value="PCI_dom"/>
</dbReference>
<keyword evidence="9" id="KW-1185">Reference proteome</keyword>
<keyword evidence="6" id="KW-0539">Nucleus</keyword>
<dbReference type="AlphaFoldDB" id="S3CAI7"/>
<evidence type="ECO:0000256" key="6">
    <source>
        <dbReference type="ARBA" id="ARBA00023242"/>
    </source>
</evidence>
<sequence length="478" mass="52252">MANTPFFTTMLAQGGVIVEEMPKFDLEPYVQNYQGPTKFDRMLLIGRSSVPLHIDALKAAIAEAKKGKDVKKYQEAWGYLRLASPNDPDAVFDQNWVDKTTSTNAATFKRLESEMKVYKNNLVKDSIRMAHEEIGRHLEETGDLPGATESFTLMRPDVSSAKHLVQLGKHLARVGIQRREWASVLAQLSKITGLQDKDEEKLNLPYVRALSGLALLNQDKLDAAAKSFLEVGSGVAAFTSGAGPASASGAAGSASASASPSVASMTSLTDGILTANDVAVYGGLLALATMDRADLQKRVLENNSFRAFLELEPHVRRAISQFINGRYKACLATLASYRTDWKLDLFLQKHIDGILAQIRRKCITSYLAPFSIALFTNMDEAFSAPGESIEKELTTMIQTGVLSAQVDSINKLVRIKKDAGRNKMQKDAIASITKFEADSIDRLRRTNIIAAGLEIRTAKPIATTSDYSNVWDASRVAA</sequence>
<dbReference type="InterPro" id="IPR019585">
    <property type="entry name" value="Rpn7/CSN1"/>
</dbReference>
<dbReference type="InterPro" id="IPR036390">
    <property type="entry name" value="WH_DNA-bd_sf"/>
</dbReference>
<name>S3CAI7_OPHP1</name>
<dbReference type="SMART" id="SM00088">
    <property type="entry name" value="PINT"/>
    <property type="match status" value="1"/>
</dbReference>
<evidence type="ECO:0000313" key="8">
    <source>
        <dbReference type="EMBL" id="EPE09897.1"/>
    </source>
</evidence>
<comment type="subcellular location">
    <subcellularLocation>
        <location evidence="2">Cytoplasm</location>
    </subcellularLocation>
    <subcellularLocation>
        <location evidence="1">Nucleus</location>
    </subcellularLocation>
</comment>
<dbReference type="PROSITE" id="PS50250">
    <property type="entry name" value="PCI"/>
    <property type="match status" value="1"/>
</dbReference>
<evidence type="ECO:0000313" key="9">
    <source>
        <dbReference type="Proteomes" id="UP000016923"/>
    </source>
</evidence>
<evidence type="ECO:0000256" key="2">
    <source>
        <dbReference type="ARBA" id="ARBA00004496"/>
    </source>
</evidence>
<dbReference type="OrthoDB" id="422427at2759"/>
<dbReference type="Pfam" id="PF01399">
    <property type="entry name" value="PCI"/>
    <property type="match status" value="1"/>
</dbReference>
<dbReference type="Gene3D" id="1.25.40.570">
    <property type="match status" value="1"/>
</dbReference>
<reference evidence="8 9" key="1">
    <citation type="journal article" date="2013" name="BMC Genomics">
        <title>The genome and transcriptome of the pine saprophyte Ophiostoma piceae, and a comparison with the bark beetle-associated pine pathogen Grosmannia clavigera.</title>
        <authorList>
            <person name="Haridas S."/>
            <person name="Wang Y."/>
            <person name="Lim L."/>
            <person name="Massoumi Alamouti S."/>
            <person name="Jackman S."/>
            <person name="Docking R."/>
            <person name="Robertson G."/>
            <person name="Birol I."/>
            <person name="Bohlmann J."/>
            <person name="Breuil C."/>
        </authorList>
    </citation>
    <scope>NUCLEOTIDE SEQUENCE [LARGE SCALE GENOMIC DNA]</scope>
    <source>
        <strain evidence="8 9">UAMH 11346</strain>
    </source>
</reference>
<dbReference type="OMA" id="IYLQNWA"/>
<keyword evidence="4" id="KW-0963">Cytoplasm</keyword>
<feature type="domain" description="PCI" evidence="7">
    <location>
        <begin position="253"/>
        <end position="420"/>
    </location>
</feature>
<dbReference type="STRING" id="1262450.S3CAI7"/>
<evidence type="ECO:0000256" key="5">
    <source>
        <dbReference type="ARBA" id="ARBA00022790"/>
    </source>
</evidence>
<gene>
    <name evidence="8" type="ORF">F503_04992</name>
</gene>
<evidence type="ECO:0000256" key="4">
    <source>
        <dbReference type="ARBA" id="ARBA00022490"/>
    </source>
</evidence>
<dbReference type="HOGENOM" id="CLU_022348_1_1_1"/>
<dbReference type="SUPFAM" id="SSF46785">
    <property type="entry name" value="Winged helix' DNA-binding domain"/>
    <property type="match status" value="1"/>
</dbReference>
<dbReference type="GO" id="GO:0005737">
    <property type="term" value="C:cytoplasm"/>
    <property type="evidence" value="ECO:0007669"/>
    <property type="project" value="UniProtKB-SubCell"/>
</dbReference>
<keyword evidence="5" id="KW-0736">Signalosome</keyword>
<evidence type="ECO:0000256" key="3">
    <source>
        <dbReference type="ARBA" id="ARBA00008793"/>
    </source>
</evidence>
<proteinExistence type="inferred from homology"/>
<dbReference type="EMBL" id="KE148146">
    <property type="protein sequence ID" value="EPE09897.1"/>
    <property type="molecule type" value="Genomic_DNA"/>
</dbReference>
<dbReference type="Proteomes" id="UP000016923">
    <property type="component" value="Unassembled WGS sequence"/>
</dbReference>
<dbReference type="eggNOG" id="KOG0686">
    <property type="taxonomic scope" value="Eukaryota"/>
</dbReference>
<evidence type="ECO:0000259" key="7">
    <source>
        <dbReference type="PROSITE" id="PS50250"/>
    </source>
</evidence>
<organism evidence="8 9">
    <name type="scientific">Ophiostoma piceae (strain UAMH 11346)</name>
    <name type="common">Sap stain fungus</name>
    <dbReference type="NCBI Taxonomy" id="1262450"/>
    <lineage>
        <taxon>Eukaryota</taxon>
        <taxon>Fungi</taxon>
        <taxon>Dikarya</taxon>
        <taxon>Ascomycota</taxon>
        <taxon>Pezizomycotina</taxon>
        <taxon>Sordariomycetes</taxon>
        <taxon>Sordariomycetidae</taxon>
        <taxon>Ophiostomatales</taxon>
        <taxon>Ophiostomataceae</taxon>
        <taxon>Ophiostoma</taxon>
    </lineage>
</organism>
<dbReference type="PANTHER" id="PTHR14145">
    <property type="entry name" value="26S PROTESOME SUBUNIT 6"/>
    <property type="match status" value="1"/>
</dbReference>